<protein>
    <submittedName>
        <fullName evidence="2">Nischarin</fullName>
    </submittedName>
</protein>
<dbReference type="FunFam" id="3.30.1520.10:FF:000020">
    <property type="entry name" value="nischarin isoform X1"/>
    <property type="match status" value="1"/>
</dbReference>
<proteinExistence type="predicted"/>
<evidence type="ECO:0000313" key="3">
    <source>
        <dbReference type="Proteomes" id="UP001249851"/>
    </source>
</evidence>
<dbReference type="PROSITE" id="PS51450">
    <property type="entry name" value="LRR"/>
    <property type="match status" value="1"/>
</dbReference>
<dbReference type="PROSITE" id="PS50195">
    <property type="entry name" value="PX"/>
    <property type="match status" value="1"/>
</dbReference>
<dbReference type="Gene3D" id="3.80.10.10">
    <property type="entry name" value="Ribonuclease Inhibitor"/>
    <property type="match status" value="1"/>
</dbReference>
<dbReference type="InterPro" id="IPR032675">
    <property type="entry name" value="LRR_dom_sf"/>
</dbReference>
<reference evidence="2" key="2">
    <citation type="journal article" date="2023" name="Science">
        <title>Genomic signatures of disease resistance in endangered staghorn corals.</title>
        <authorList>
            <person name="Vollmer S.V."/>
            <person name="Selwyn J.D."/>
            <person name="Despard B.A."/>
            <person name="Roesel C.L."/>
        </authorList>
    </citation>
    <scope>NUCLEOTIDE SEQUENCE</scope>
    <source>
        <strain evidence="2">K2</strain>
    </source>
</reference>
<dbReference type="PANTHER" id="PTHR22775">
    <property type="entry name" value="SORTING NEXIN"/>
    <property type="match status" value="1"/>
</dbReference>
<dbReference type="Proteomes" id="UP001249851">
    <property type="component" value="Unassembled WGS sequence"/>
</dbReference>
<dbReference type="PANTHER" id="PTHR22775:SF3">
    <property type="entry name" value="SORTING NEXIN-13"/>
    <property type="match status" value="1"/>
</dbReference>
<gene>
    <name evidence="2" type="ORF">P5673_003635</name>
</gene>
<dbReference type="EMBL" id="JARQWQ010000006">
    <property type="protein sequence ID" value="KAK2571079.1"/>
    <property type="molecule type" value="Genomic_DNA"/>
</dbReference>
<dbReference type="InterPro" id="IPR036871">
    <property type="entry name" value="PX_dom_sf"/>
</dbReference>
<comment type="caution">
    <text evidence="2">The sequence shown here is derived from an EMBL/GenBank/DDBJ whole genome shotgun (WGS) entry which is preliminary data.</text>
</comment>
<evidence type="ECO:0000259" key="1">
    <source>
        <dbReference type="PROSITE" id="PS50195"/>
    </source>
</evidence>
<dbReference type="SUPFAM" id="SSF64268">
    <property type="entry name" value="PX domain"/>
    <property type="match status" value="1"/>
</dbReference>
<keyword evidence="3" id="KW-1185">Reference proteome</keyword>
<dbReference type="Gene3D" id="3.30.1520.10">
    <property type="entry name" value="Phox-like domain"/>
    <property type="match status" value="1"/>
</dbReference>
<reference evidence="2" key="1">
    <citation type="journal article" date="2023" name="G3 (Bethesda)">
        <title>Whole genome assembly and annotation of the endangered Caribbean coral Acropora cervicornis.</title>
        <authorList>
            <person name="Selwyn J.D."/>
            <person name="Vollmer S.V."/>
        </authorList>
    </citation>
    <scope>NUCLEOTIDE SEQUENCE</scope>
    <source>
        <strain evidence="2">K2</strain>
    </source>
</reference>
<dbReference type="InterPro" id="IPR001683">
    <property type="entry name" value="PX_dom"/>
</dbReference>
<name>A0AAD9R0V9_ACRCE</name>
<feature type="domain" description="PX" evidence="1">
    <location>
        <begin position="1"/>
        <end position="109"/>
    </location>
</feature>
<dbReference type="InterPro" id="IPR001611">
    <property type="entry name" value="Leu-rich_rpt"/>
</dbReference>
<accession>A0AAD9R0V9</accession>
<dbReference type="AlphaFoldDB" id="A0AAD9R0V9"/>
<dbReference type="GO" id="GO:0035091">
    <property type="term" value="F:phosphatidylinositol binding"/>
    <property type="evidence" value="ECO:0007669"/>
    <property type="project" value="InterPro"/>
</dbReference>
<dbReference type="Pfam" id="PF00787">
    <property type="entry name" value="PX"/>
    <property type="match status" value="1"/>
</dbReference>
<organism evidence="2 3">
    <name type="scientific">Acropora cervicornis</name>
    <name type="common">Staghorn coral</name>
    <dbReference type="NCBI Taxonomy" id="6130"/>
    <lineage>
        <taxon>Eukaryota</taxon>
        <taxon>Metazoa</taxon>
        <taxon>Cnidaria</taxon>
        <taxon>Anthozoa</taxon>
        <taxon>Hexacorallia</taxon>
        <taxon>Scleractinia</taxon>
        <taxon>Astrocoeniina</taxon>
        <taxon>Acroporidae</taxon>
        <taxon>Acropora</taxon>
    </lineage>
</organism>
<dbReference type="SMART" id="SM00312">
    <property type="entry name" value="PX"/>
    <property type="match status" value="1"/>
</dbReference>
<evidence type="ECO:0000313" key="2">
    <source>
        <dbReference type="EMBL" id="KAK2571079.1"/>
    </source>
</evidence>
<sequence length="272" mass="31711">MKIRKVLVPATEQVDSYTVYYLEVHIREYSWFVSRRYREFYELHEKLVKRYGIDQSLIPPKRYFGMRQPEYVEKRRLGLETYIQTLLLQFDDNLPQEIQDFLESDKFLHCITRRLGMAAPTCASHIPHGEIGNLYDFLYQLRHLKICGAGTPVELSENISLKCNLCIFKSLKTLEIDSCELEPFEGFSSLQSSLKKLSVHNSVHLLKDVLIDDEIWNQGVLESVEVDGIASLNTKRNFRSWTALTEALLPELICLSLSHNCIEAIEHLEVYY</sequence>